<reference evidence="2" key="1">
    <citation type="submission" date="2021-01" db="EMBL/GenBank/DDBJ databases">
        <authorList>
            <person name="Kaushik A."/>
        </authorList>
    </citation>
    <scope>NUCLEOTIDE SEQUENCE</scope>
    <source>
        <strain evidence="2">AG2-2IIIB</strain>
    </source>
</reference>
<feature type="compositionally biased region" description="Pro residues" evidence="1">
    <location>
        <begin position="736"/>
        <end position="746"/>
    </location>
</feature>
<comment type="caution">
    <text evidence="2">The sequence shown here is derived from an EMBL/GenBank/DDBJ whole genome shotgun (WGS) entry which is preliminary data.</text>
</comment>
<feature type="compositionally biased region" description="Basic residues" evidence="1">
    <location>
        <begin position="321"/>
        <end position="339"/>
    </location>
</feature>
<name>A0A8H3D679_9AGAM</name>
<feature type="compositionally biased region" description="Low complexity" evidence="1">
    <location>
        <begin position="637"/>
        <end position="658"/>
    </location>
</feature>
<feature type="compositionally biased region" description="Polar residues" evidence="1">
    <location>
        <begin position="109"/>
        <end position="119"/>
    </location>
</feature>
<evidence type="ECO:0000256" key="1">
    <source>
        <dbReference type="SAM" id="MobiDB-lite"/>
    </source>
</evidence>
<feature type="compositionally biased region" description="Polar residues" evidence="1">
    <location>
        <begin position="77"/>
        <end position="90"/>
    </location>
</feature>
<feature type="compositionally biased region" description="Basic and acidic residues" evidence="1">
    <location>
        <begin position="604"/>
        <end position="613"/>
    </location>
</feature>
<evidence type="ECO:0000313" key="2">
    <source>
        <dbReference type="EMBL" id="CAE6512013.1"/>
    </source>
</evidence>
<dbReference type="EMBL" id="CAJMWT010006023">
    <property type="protein sequence ID" value="CAE6512013.1"/>
    <property type="molecule type" value="Genomic_DNA"/>
</dbReference>
<dbReference type="Proteomes" id="UP000663843">
    <property type="component" value="Unassembled WGS sequence"/>
</dbReference>
<feature type="region of interest" description="Disordered" evidence="1">
    <location>
        <begin position="63"/>
        <end position="791"/>
    </location>
</feature>
<feature type="compositionally biased region" description="Low complexity" evidence="1">
    <location>
        <begin position="156"/>
        <end position="175"/>
    </location>
</feature>
<accession>A0A8H3D679</accession>
<feature type="region of interest" description="Disordered" evidence="1">
    <location>
        <begin position="1"/>
        <end position="20"/>
    </location>
</feature>
<feature type="compositionally biased region" description="Low complexity" evidence="1">
    <location>
        <begin position="519"/>
        <end position="542"/>
    </location>
</feature>
<feature type="compositionally biased region" description="Pro residues" evidence="1">
    <location>
        <begin position="145"/>
        <end position="155"/>
    </location>
</feature>
<gene>
    <name evidence="2" type="ORF">RDB_LOCUS154064</name>
</gene>
<dbReference type="AlphaFoldDB" id="A0A8H3D679"/>
<feature type="compositionally biased region" description="Acidic residues" evidence="1">
    <location>
        <begin position="756"/>
        <end position="766"/>
    </location>
</feature>
<feature type="compositionally biased region" description="Polar residues" evidence="1">
    <location>
        <begin position="428"/>
        <end position="438"/>
    </location>
</feature>
<feature type="compositionally biased region" description="Low complexity" evidence="1">
    <location>
        <begin position="241"/>
        <end position="255"/>
    </location>
</feature>
<feature type="compositionally biased region" description="Basic residues" evidence="1">
    <location>
        <begin position="564"/>
        <end position="575"/>
    </location>
</feature>
<evidence type="ECO:0000313" key="3">
    <source>
        <dbReference type="Proteomes" id="UP000663843"/>
    </source>
</evidence>
<sequence length="791" mass="82466">MEISPAKSLGIVSDSEGEEDRVGITMDDMFERELNAARSSDPRDWHHSNRPATIVANLSTNISQFTTPPGQALAMQAESSTIADWDSSATKPRPRPRPRMRPVPPPDQPDSSSITNFPTIPSAVPSIPETVASFDNSTVQGVPAAHPPSLPPSSLPGPDSSSSIPTPTFPTSVSSLRPPANQPPPETNSGVVPPTLGAETTSTVPKRPRPKMRPPPPPEPDSAPALSSAPTANFSTDPNNTASTGATSVSSTSKSNPPQNSALDQAEEYTGRGARRLGQSSKLAPPPPFPDADVDVGGPEDTVNDVIMLISSDDEYAGSKAKAKPKPKPKAKPKPKKKDTPKADSIPAQSGNPGEQIPPPAKATLKRKSAKLQSSDDEFGRWDATIPGGSAPKEPISNNEGRSCVQPVVRNTIDPANPNPIDGPGYQRATSSPLSSPGRSPELKRKDPPNPAADETVAPSPVKKPRKSGFLGVVITAPSSDGKPKRTRKKSAKAAAVEEDDTGYDQPYVPPALSSVADTSTSVVPSESSKTKTTPRTSSGPSVAAQEPTNATMDVDEAAAPAKKQPKKRAPKGKKSAATEEPANADGSAQEGPAPKKSAKGKGKGKEKEKEETSIPITINDEAAGTTSSNPDAIIGPATSSNPSSNSAPQPTSSNPAQTSAPKPKPRPRHSTTPAPMPVAMGASGALRSASGKSSDRPLSETIRLAMGGTGSPAPRMGLSRRGSSKIAPLLAFRGAPPPPPPPMPKKPTKKKKGDSDDEDSEEGPEWEGLTEKQKEKKRREKEMAGWYSDG</sequence>
<protein>
    <submittedName>
        <fullName evidence="2">Uncharacterized protein</fullName>
    </submittedName>
</protein>
<feature type="compositionally biased region" description="Polar residues" evidence="1">
    <location>
        <begin position="231"/>
        <end position="240"/>
    </location>
</feature>
<proteinExistence type="predicted"/>
<organism evidence="2 3">
    <name type="scientific">Rhizoctonia solani</name>
    <dbReference type="NCBI Taxonomy" id="456999"/>
    <lineage>
        <taxon>Eukaryota</taxon>
        <taxon>Fungi</taxon>
        <taxon>Dikarya</taxon>
        <taxon>Basidiomycota</taxon>
        <taxon>Agaricomycotina</taxon>
        <taxon>Agaricomycetes</taxon>
        <taxon>Cantharellales</taxon>
        <taxon>Ceratobasidiaceae</taxon>
        <taxon>Rhizoctonia</taxon>
    </lineage>
</organism>